<dbReference type="Pfam" id="PF13360">
    <property type="entry name" value="PQQ_2"/>
    <property type="match status" value="2"/>
</dbReference>
<protein>
    <recommendedName>
        <fullName evidence="7">Outer membrane protein assembly factor BamB, contains PQQ-like beta-propeller repeat</fullName>
    </recommendedName>
</protein>
<dbReference type="Pfam" id="PF00149">
    <property type="entry name" value="Metallophos"/>
    <property type="match status" value="1"/>
</dbReference>
<evidence type="ECO:0000256" key="1">
    <source>
        <dbReference type="SAM" id="Phobius"/>
    </source>
</evidence>
<dbReference type="SUPFAM" id="SSF49464">
    <property type="entry name" value="Carboxypeptidase regulatory domain-like"/>
    <property type="match status" value="1"/>
</dbReference>
<keyword evidence="1" id="KW-1133">Transmembrane helix</keyword>
<dbReference type="InterPro" id="IPR011047">
    <property type="entry name" value="Quinoprotein_ADH-like_sf"/>
</dbReference>
<dbReference type="InterPro" id="IPR002372">
    <property type="entry name" value="PQQ_rpt_dom"/>
</dbReference>
<comment type="caution">
    <text evidence="5">The sequence shown here is derived from an EMBL/GenBank/DDBJ whole genome shotgun (WGS) entry which is preliminary data.</text>
</comment>
<dbReference type="EMBL" id="BAAAOS010000025">
    <property type="protein sequence ID" value="GAA1583207.1"/>
    <property type="molecule type" value="Genomic_DNA"/>
</dbReference>
<dbReference type="Proteomes" id="UP001500393">
    <property type="component" value="Unassembled WGS sequence"/>
</dbReference>
<dbReference type="SUPFAM" id="SSF56300">
    <property type="entry name" value="Metallo-dependent phosphatases"/>
    <property type="match status" value="1"/>
</dbReference>
<evidence type="ECO:0008006" key="7">
    <source>
        <dbReference type="Google" id="ProtNLM"/>
    </source>
</evidence>
<reference evidence="6" key="1">
    <citation type="journal article" date="2019" name="Int. J. Syst. Evol. Microbiol.">
        <title>The Global Catalogue of Microorganisms (GCM) 10K type strain sequencing project: providing services to taxonomists for standard genome sequencing and annotation.</title>
        <authorList>
            <consortium name="The Broad Institute Genomics Platform"/>
            <consortium name="The Broad Institute Genome Sequencing Center for Infectious Disease"/>
            <person name="Wu L."/>
            <person name="Ma J."/>
        </authorList>
    </citation>
    <scope>NUCLEOTIDE SEQUENCE [LARGE SCALE GENOMIC DNA]</scope>
    <source>
        <strain evidence="6">JCM 14969</strain>
    </source>
</reference>
<dbReference type="SUPFAM" id="SSF117074">
    <property type="entry name" value="Hypothetical protein PA1324"/>
    <property type="match status" value="1"/>
</dbReference>
<dbReference type="Pfam" id="PF16371">
    <property type="entry name" value="MetallophosN"/>
    <property type="match status" value="1"/>
</dbReference>
<name>A0ABP4PJS1_9ACTN</name>
<dbReference type="Gene3D" id="2.60.40.10">
    <property type="entry name" value="Immunoglobulins"/>
    <property type="match status" value="1"/>
</dbReference>
<dbReference type="InterPro" id="IPR015943">
    <property type="entry name" value="WD40/YVTN_repeat-like_dom_sf"/>
</dbReference>
<feature type="domain" description="Calcineurin-like phosphoesterase N-terminal" evidence="4">
    <location>
        <begin position="65"/>
        <end position="142"/>
    </location>
</feature>
<dbReference type="InterPro" id="IPR008969">
    <property type="entry name" value="CarboxyPept-like_regulatory"/>
</dbReference>
<dbReference type="PANTHER" id="PTHR34512">
    <property type="entry name" value="CELL SURFACE PROTEIN"/>
    <property type="match status" value="1"/>
</dbReference>
<dbReference type="RefSeq" id="WP_344216242.1">
    <property type="nucleotide sequence ID" value="NZ_BAAAOS010000025.1"/>
</dbReference>
<dbReference type="Gene3D" id="2.130.10.10">
    <property type="entry name" value="YVTN repeat-like/Quinoprotein amine dehydrogenase"/>
    <property type="match status" value="2"/>
</dbReference>
<feature type="domain" description="Pyrrolo-quinoline quinone repeat" evidence="3">
    <location>
        <begin position="511"/>
        <end position="610"/>
    </location>
</feature>
<keyword evidence="6" id="KW-1185">Reference proteome</keyword>
<organism evidence="5 6">
    <name type="scientific">Kribbella sancticallisti</name>
    <dbReference type="NCBI Taxonomy" id="460087"/>
    <lineage>
        <taxon>Bacteria</taxon>
        <taxon>Bacillati</taxon>
        <taxon>Actinomycetota</taxon>
        <taxon>Actinomycetes</taxon>
        <taxon>Propionibacteriales</taxon>
        <taxon>Kribbellaceae</taxon>
        <taxon>Kribbella</taxon>
    </lineage>
</organism>
<dbReference type="InterPro" id="IPR013783">
    <property type="entry name" value="Ig-like_fold"/>
</dbReference>
<dbReference type="InterPro" id="IPR029052">
    <property type="entry name" value="Metallo-depent_PP-like"/>
</dbReference>
<dbReference type="Gene3D" id="3.60.21.10">
    <property type="match status" value="1"/>
</dbReference>
<evidence type="ECO:0000313" key="5">
    <source>
        <dbReference type="EMBL" id="GAA1583207.1"/>
    </source>
</evidence>
<evidence type="ECO:0000259" key="2">
    <source>
        <dbReference type="Pfam" id="PF00149"/>
    </source>
</evidence>
<dbReference type="InterPro" id="IPR018391">
    <property type="entry name" value="PQQ_b-propeller_rpt"/>
</dbReference>
<evidence type="ECO:0000259" key="4">
    <source>
        <dbReference type="Pfam" id="PF16371"/>
    </source>
</evidence>
<dbReference type="InterPro" id="IPR004843">
    <property type="entry name" value="Calcineurin-like_PHP"/>
</dbReference>
<accession>A0ABP4PJS1</accession>
<evidence type="ECO:0000313" key="6">
    <source>
        <dbReference type="Proteomes" id="UP001500393"/>
    </source>
</evidence>
<proteinExistence type="predicted"/>
<dbReference type="InterPro" id="IPR032285">
    <property type="entry name" value="Metallophos_N"/>
</dbReference>
<dbReference type="SMART" id="SM00564">
    <property type="entry name" value="PQQ"/>
    <property type="match status" value="8"/>
</dbReference>
<dbReference type="SUPFAM" id="SSF50998">
    <property type="entry name" value="Quinoprotein alcohol dehydrogenase-like"/>
    <property type="match status" value="2"/>
</dbReference>
<keyword evidence="1" id="KW-0472">Membrane</keyword>
<gene>
    <name evidence="5" type="ORF">GCM10009789_41280</name>
</gene>
<feature type="transmembrane region" description="Helical" evidence="1">
    <location>
        <begin position="21"/>
        <end position="43"/>
    </location>
</feature>
<evidence type="ECO:0000259" key="3">
    <source>
        <dbReference type="Pfam" id="PF13360"/>
    </source>
</evidence>
<feature type="domain" description="Calcineurin-like phosphoesterase" evidence="2">
    <location>
        <begin position="160"/>
        <end position="330"/>
    </location>
</feature>
<dbReference type="PANTHER" id="PTHR34512:SF30">
    <property type="entry name" value="OUTER MEMBRANE PROTEIN ASSEMBLY FACTOR BAMB"/>
    <property type="match status" value="1"/>
</dbReference>
<dbReference type="Gene3D" id="2.40.10.480">
    <property type="match status" value="1"/>
</dbReference>
<feature type="domain" description="Pyrrolo-quinoline quinone repeat" evidence="3">
    <location>
        <begin position="642"/>
        <end position="864"/>
    </location>
</feature>
<keyword evidence="1" id="KW-0812">Transmembrane</keyword>
<sequence>MTPLSARPRIGLPKIGLGHKLLYGATAGLTVLVIGVPLTGALADADEAPSATISGTVFEDEDNDGRLDNREKPLAGVTVSDGQKIVVTDEAGRYSLQSDVERRDTDLVFVSQPAGYSVGTDDTMQPRFYRNLGALAAASTREVDFGLRKDKASAAGGFTFGNVADPHVNAQLPDQIAEINTTRKELAFIQVSGDLTNNATDAEFEYYKASTAKSKVPVWPAVGNHEYAAGSTYAARIDNYRKHVGPEWYSFDYSDRHFLVLENNGAAPFAEQLEWVKADLAQNVKRGKHLVVLTHQPMNVPFGSPSVYDEFGKVLEQYGAELILVGHEHSNDVEPRSDFAGTAKHIQTVSSSYTIDNSPRGFRFVNMDNKAFDNPFRIYGAEQDLTIVSPAPGTSIPLDRFPGIQVNAYDTSDEPVSARYRVDRGRWADLKSTGEFTWYAPLPAGLKKPIGPHSVEVEVEDENGARWTATSNFTFTAGQAIVPVAGADWSQHHGDAAHAGVATDAIAAGQRLAWSYRTKGTFLTGSPAIVDGVVYAGTRDENGDGNSAVHAVSQVTGKVLWTYPVPSSVHGSIAVSDGLVYVPTLRGTLFAVDAKTGQLKWRNDPGPAPDGNNQRTYGYYGVTVADGKVLFPYQTRFGEASAGIVVALDARTGRRIWASPMAGSTMSDGTPAVADGRVYVGNHDGSIVIAYDLATGKKLWTGTDTLGGWQDGVPSAADGKVYIGSNNGIVARDGATGAVLWSYTSPHPSLVNGGATPSAATIKGNTVYMSFPSGAVTALNATTGAVIWDHLLPGSQYRGGSFTSPALSGNTLFVGANSGGFYALDAGTGQPLWQQNIGTWVSAGPAVSGNTVVVGALDGNLYAFTPGGTTAAPWPVVTGNVTNKTTGAPAANTTVSVVQGGSAIGFTSTDAAGSFRVGLKQGPGKYTVQVAQLGFGTAAKEIEVGAGGAAELNLEISPVNVDASIGKRLPSGLVEGGPGDIVIENKHLAMAIAKVYNDPQLTQSTTGKVLDLAITGQPDQLDWINLPYVSTAEPVGGNSWQQLQTRSNDVQVVENTGTKAVVRVTGTSAEHPGLKIVTTYTATADEQFITAATTFSNDSAAALSVWAGDAMDHDGPGSRSAVSGFPVITSGGPFSQVPDAKRWIGQAGTGPDNQTYGLIYSGDSGAFTGYSQSNFTMSKFKLELPAGGGHTISRKIVVASNGGAADKFAVLNQIAAQ</sequence>
<dbReference type="Pfam" id="PF13620">
    <property type="entry name" value="CarboxypepD_reg"/>
    <property type="match status" value="1"/>
</dbReference>
<dbReference type="Gene3D" id="2.60.40.1120">
    <property type="entry name" value="Carboxypeptidase-like, regulatory domain"/>
    <property type="match status" value="1"/>
</dbReference>